<organism evidence="29 30">
    <name type="scientific">Marisediminitalea aggregata</name>
    <dbReference type="NCBI Taxonomy" id="634436"/>
    <lineage>
        <taxon>Bacteria</taxon>
        <taxon>Pseudomonadati</taxon>
        <taxon>Pseudomonadota</taxon>
        <taxon>Gammaproteobacteria</taxon>
        <taxon>Alteromonadales</taxon>
        <taxon>Alteromonadaceae</taxon>
        <taxon>Marisediminitalea</taxon>
    </lineage>
</organism>
<keyword evidence="25" id="KW-1133">Transmembrane helix</keyword>
<evidence type="ECO:0000256" key="15">
    <source>
        <dbReference type="ARBA" id="ARBA00023136"/>
    </source>
</evidence>
<reference evidence="30" key="1">
    <citation type="submission" date="2016-11" db="EMBL/GenBank/DDBJ databases">
        <authorList>
            <person name="Varghese N."/>
            <person name="Submissions S."/>
        </authorList>
    </citation>
    <scope>NUCLEOTIDE SEQUENCE [LARGE SCALE GENOMIC DNA]</scope>
    <source>
        <strain evidence="30">CGMCC 1.8995</strain>
    </source>
</reference>
<accession>A0A1M5NR09</accession>
<comment type="similarity">
    <text evidence="4 23">In the C-terminal section; belongs to the transpeptidase family.</text>
</comment>
<evidence type="ECO:0000256" key="12">
    <source>
        <dbReference type="ARBA" id="ARBA00022801"/>
    </source>
</evidence>
<keyword evidence="11 23" id="KW-0808">Transferase</keyword>
<evidence type="ECO:0000259" key="27">
    <source>
        <dbReference type="Pfam" id="PF00912"/>
    </source>
</evidence>
<dbReference type="SUPFAM" id="SSF56601">
    <property type="entry name" value="beta-lactamase/transpeptidase-like"/>
    <property type="match status" value="1"/>
</dbReference>
<comment type="pathway">
    <text evidence="3 23">Cell wall biogenesis; peptidoglycan biosynthesis.</text>
</comment>
<dbReference type="Gene3D" id="1.10.3810.10">
    <property type="entry name" value="Biosynthetic peptidoglycan transglycosylase-like"/>
    <property type="match status" value="1"/>
</dbReference>
<dbReference type="EMBL" id="FQWD01000005">
    <property type="protein sequence ID" value="SHG91907.1"/>
    <property type="molecule type" value="Genomic_DNA"/>
</dbReference>
<evidence type="ECO:0000256" key="20">
    <source>
        <dbReference type="ARBA" id="ARBA00034000"/>
    </source>
</evidence>
<dbReference type="PIRSF" id="PIRSF002799">
    <property type="entry name" value="PBP_1b"/>
    <property type="match status" value="1"/>
</dbReference>
<evidence type="ECO:0000256" key="22">
    <source>
        <dbReference type="NCBIfam" id="TIGR02071"/>
    </source>
</evidence>
<evidence type="ECO:0000256" key="10">
    <source>
        <dbReference type="ARBA" id="ARBA00022676"/>
    </source>
</evidence>
<evidence type="ECO:0000256" key="24">
    <source>
        <dbReference type="PIRSR" id="PIRSR002799-1"/>
    </source>
</evidence>
<evidence type="ECO:0000256" key="18">
    <source>
        <dbReference type="ARBA" id="ARBA00023316"/>
    </source>
</evidence>
<dbReference type="InterPro" id="IPR028166">
    <property type="entry name" value="UB2H"/>
</dbReference>
<dbReference type="AlphaFoldDB" id="A0A1M5NR09"/>
<evidence type="ECO:0000256" key="11">
    <source>
        <dbReference type="ARBA" id="ARBA00022679"/>
    </source>
</evidence>
<evidence type="ECO:0000259" key="26">
    <source>
        <dbReference type="Pfam" id="PF00905"/>
    </source>
</evidence>
<evidence type="ECO:0000256" key="16">
    <source>
        <dbReference type="ARBA" id="ARBA00023251"/>
    </source>
</evidence>
<dbReference type="InterPro" id="IPR011813">
    <property type="entry name" value="PBP_1b"/>
</dbReference>
<dbReference type="PANTHER" id="PTHR32282">
    <property type="entry name" value="BINDING PROTEIN TRANSPEPTIDASE, PUTATIVE-RELATED"/>
    <property type="match status" value="1"/>
</dbReference>
<dbReference type="Pfam" id="PF14814">
    <property type="entry name" value="UB2H"/>
    <property type="match status" value="1"/>
</dbReference>
<keyword evidence="15 25" id="KW-0472">Membrane</keyword>
<dbReference type="SUPFAM" id="SSF53955">
    <property type="entry name" value="Lysozyme-like"/>
    <property type="match status" value="1"/>
</dbReference>
<dbReference type="InterPro" id="IPR001460">
    <property type="entry name" value="PCN-bd_Tpept"/>
</dbReference>
<feature type="domain" description="Glycosyl transferase family 51" evidence="27">
    <location>
        <begin position="162"/>
        <end position="331"/>
    </location>
</feature>
<evidence type="ECO:0000256" key="7">
    <source>
        <dbReference type="ARBA" id="ARBA00022475"/>
    </source>
</evidence>
<dbReference type="GO" id="GO:0009252">
    <property type="term" value="P:peptidoglycan biosynthetic process"/>
    <property type="evidence" value="ECO:0007669"/>
    <property type="project" value="UniProtKB-UniRule"/>
</dbReference>
<comment type="subcellular location">
    <subcellularLocation>
        <location evidence="2">Cell membrane</location>
    </subcellularLocation>
</comment>
<dbReference type="GO" id="GO:0008955">
    <property type="term" value="F:peptidoglycan glycosyltransferase activity"/>
    <property type="evidence" value="ECO:0007669"/>
    <property type="project" value="UniProtKB-UniRule"/>
</dbReference>
<evidence type="ECO:0000256" key="4">
    <source>
        <dbReference type="ARBA" id="ARBA00007090"/>
    </source>
</evidence>
<evidence type="ECO:0000256" key="3">
    <source>
        <dbReference type="ARBA" id="ARBA00004752"/>
    </source>
</evidence>
<evidence type="ECO:0000256" key="6">
    <source>
        <dbReference type="ARBA" id="ARBA00018637"/>
    </source>
</evidence>
<dbReference type="GO" id="GO:0008360">
    <property type="term" value="P:regulation of cell shape"/>
    <property type="evidence" value="ECO:0007669"/>
    <property type="project" value="UniProtKB-UniRule"/>
</dbReference>
<dbReference type="Gene3D" id="3.40.710.10">
    <property type="entry name" value="DD-peptidase/beta-lactamase superfamily"/>
    <property type="match status" value="1"/>
</dbReference>
<feature type="domain" description="Bifunctional transglycosylase second" evidence="28">
    <location>
        <begin position="67"/>
        <end position="150"/>
    </location>
</feature>
<keyword evidence="9" id="KW-0645">Protease</keyword>
<keyword evidence="13 23" id="KW-0133">Cell shape</keyword>
<dbReference type="Proteomes" id="UP000184520">
    <property type="component" value="Unassembled WGS sequence"/>
</dbReference>
<name>A0A1M5NR09_9ALTE</name>
<keyword evidence="14 23" id="KW-0573">Peptidoglycan synthesis</keyword>
<comment type="function">
    <text evidence="1 23">Cell wall formation. Synthesis of cross-linked peptidoglycan from the lipid intermediates. The enzyme has a penicillin-insensitive transglycosylase N-terminal domain (formation of linear glycan strands) and a penicillin-sensitive transpeptidase C-terminal domain (cross-linking of the peptide subunits).</text>
</comment>
<feature type="domain" description="Penicillin-binding protein transpeptidase" evidence="26">
    <location>
        <begin position="425"/>
        <end position="672"/>
    </location>
</feature>
<evidence type="ECO:0000256" key="13">
    <source>
        <dbReference type="ARBA" id="ARBA00022960"/>
    </source>
</evidence>
<sequence>MTTRTKKTAEPTVKKRRWWGITWKLLLLLSVLFGAYLFYLDAQIKHHFSGNKWQVPAQIYARPLQIEVGEEITRKEITDELKLLGYRKVAQPSGSGEYSVARSAIEVFRRAFHFPGGYQPLQRVLISWDGARIGAIRNVDSGQALTSMQLEPWLVTRLASGSSEDRMLVKLDEVPPLLVKALTLVEDRDFYSHHGVAPLSILRALIANIAAGKTVQGGSTLTQQLVKNLYLSRERSIERKVKEALMALIIDARYSKDAIIQAYLNEVFLGQSGSMAVHGFGLASYFFFDRPINELDETEIALMVAMIKGPSFYNPRKYPDRAIERRNLVLRLLMEANEITPQEYEMAVSRPLNIASGDSLATGKHPAFMSQVKRELQSILADPNIRESGVKVFTTLDIHAQRRAETALTSTLNKLQSGRDVPLEGAMLVTDIASGQLRAIVGGKNAGYAGFNRALDAVRPIGSLAKPAVYVAALSEPARYHLATPLEDNPLTIEDEHGEPWQPQNFDKTFSGSVPLLYALARSLNVPTVNLGLELGIDKVATMLRQLGVKRDFPMVPSLTLGAVALTPFDTTQMYQTLSNNGAYRPLHAVSAIVSANDHLMWRHSEYGEQRVEEEAAYLLNYALYKVTTDGTAKSLGRTFPNVNMAGKTGTTDDYRDSWFAGFDRNHLTTVWVGNDDNNSIGLTGASGALPVFIAYQQLQEPKSLSRRFPDGLGIAHFDPNTGEVVVAGCPNSMSVPAVLDVLPPAQQDCFGKPVAPKKSKTKATKKSWWERLLGL</sequence>
<protein>
    <recommendedName>
        <fullName evidence="6 22">Penicillin-binding protein 1B</fullName>
        <shortName evidence="23">PBP-1b</shortName>
        <shortName evidence="23">PBP1b</shortName>
    </recommendedName>
    <alternativeName>
        <fullName evidence="19 23">Murein polymerase</fullName>
    </alternativeName>
</protein>
<evidence type="ECO:0000256" key="19">
    <source>
        <dbReference type="ARBA" id="ARBA00032454"/>
    </source>
</evidence>
<dbReference type="InterPro" id="IPR001264">
    <property type="entry name" value="Glyco_trans_51"/>
</dbReference>
<evidence type="ECO:0000313" key="29">
    <source>
        <dbReference type="EMBL" id="SHG91907.1"/>
    </source>
</evidence>
<evidence type="ECO:0000256" key="21">
    <source>
        <dbReference type="ARBA" id="ARBA00049902"/>
    </source>
</evidence>
<dbReference type="UniPathway" id="UPA00219"/>
<dbReference type="GO" id="GO:0009274">
    <property type="term" value="C:peptidoglycan-based cell wall"/>
    <property type="evidence" value="ECO:0007669"/>
    <property type="project" value="UniProtKB-UniRule"/>
</dbReference>
<feature type="active site" description="Acyl-ester intermediate; for transpeptidase activity" evidence="24">
    <location>
        <position position="463"/>
    </location>
</feature>
<feature type="active site" description="Proton donor; for transglycosylase activity" evidence="24">
    <location>
        <position position="186"/>
    </location>
</feature>
<dbReference type="GO" id="GO:0006508">
    <property type="term" value="P:proteolysis"/>
    <property type="evidence" value="ECO:0007669"/>
    <property type="project" value="UniProtKB-KW"/>
</dbReference>
<feature type="transmembrane region" description="Helical" evidence="25">
    <location>
        <begin position="21"/>
        <end position="39"/>
    </location>
</feature>
<dbReference type="InterPro" id="IPR023346">
    <property type="entry name" value="Lysozyme-like_dom_sf"/>
</dbReference>
<evidence type="ECO:0000256" key="9">
    <source>
        <dbReference type="ARBA" id="ARBA00022670"/>
    </source>
</evidence>
<gene>
    <name evidence="29" type="ORF">SAMN05216361_3325</name>
</gene>
<keyword evidence="18 23" id="KW-0961">Cell wall biogenesis/degradation</keyword>
<keyword evidence="7" id="KW-1003">Cell membrane</keyword>
<dbReference type="NCBIfam" id="TIGR02071">
    <property type="entry name" value="PBP_1b"/>
    <property type="match status" value="1"/>
</dbReference>
<evidence type="ECO:0000313" key="30">
    <source>
        <dbReference type="Proteomes" id="UP000184520"/>
    </source>
</evidence>
<evidence type="ECO:0000256" key="5">
    <source>
        <dbReference type="ARBA" id="ARBA00007739"/>
    </source>
</evidence>
<keyword evidence="12" id="KW-0378">Hydrolase</keyword>
<dbReference type="PANTHER" id="PTHR32282:SF11">
    <property type="entry name" value="PENICILLIN-BINDING PROTEIN 1B"/>
    <property type="match status" value="1"/>
</dbReference>
<dbReference type="STRING" id="634436.SAMN05216361_3325"/>
<dbReference type="Gene3D" id="1.20.5.100">
    <property type="entry name" value="Cytochrome c1, transmembrane anchor, C-terminal"/>
    <property type="match status" value="1"/>
</dbReference>
<evidence type="ECO:0000256" key="17">
    <source>
        <dbReference type="ARBA" id="ARBA00023268"/>
    </source>
</evidence>
<evidence type="ECO:0000256" key="8">
    <source>
        <dbReference type="ARBA" id="ARBA00022645"/>
    </source>
</evidence>
<evidence type="ECO:0000256" key="1">
    <source>
        <dbReference type="ARBA" id="ARBA00002624"/>
    </source>
</evidence>
<dbReference type="GO" id="GO:0009002">
    <property type="term" value="F:serine-type D-Ala-D-Ala carboxypeptidase activity"/>
    <property type="evidence" value="ECO:0007669"/>
    <property type="project" value="UniProtKB-EC"/>
</dbReference>
<dbReference type="GO" id="GO:0030288">
    <property type="term" value="C:outer membrane-bounded periplasmic space"/>
    <property type="evidence" value="ECO:0007669"/>
    <property type="project" value="TreeGrafter"/>
</dbReference>
<keyword evidence="17" id="KW-0511">Multifunctional enzyme</keyword>
<dbReference type="GO" id="GO:0005886">
    <property type="term" value="C:plasma membrane"/>
    <property type="evidence" value="ECO:0007669"/>
    <property type="project" value="UniProtKB-SubCell"/>
</dbReference>
<keyword evidence="25" id="KW-0812">Transmembrane</keyword>
<keyword evidence="16" id="KW-0046">Antibiotic resistance</keyword>
<evidence type="ECO:0000256" key="2">
    <source>
        <dbReference type="ARBA" id="ARBA00004236"/>
    </source>
</evidence>
<keyword evidence="30" id="KW-1185">Reference proteome</keyword>
<evidence type="ECO:0000256" key="25">
    <source>
        <dbReference type="SAM" id="Phobius"/>
    </source>
</evidence>
<dbReference type="GO" id="GO:0008658">
    <property type="term" value="F:penicillin binding"/>
    <property type="evidence" value="ECO:0007669"/>
    <property type="project" value="UniProtKB-UniRule"/>
</dbReference>
<comment type="catalytic activity">
    <reaction evidence="20">
        <text>Preferential cleavage: (Ac)2-L-Lys-D-Ala-|-D-Ala. Also transpeptidation of peptidyl-alanyl moieties that are N-acyl substituents of D-alanine.</text>
        <dbReference type="EC" id="3.4.16.4"/>
    </reaction>
</comment>
<dbReference type="Gene3D" id="3.30.2060.10">
    <property type="entry name" value="Penicillin-binding protein 1b domain"/>
    <property type="match status" value="1"/>
</dbReference>
<comment type="similarity">
    <text evidence="5 23">In the N-terminal section; belongs to the glycosyltransferase 51 family.</text>
</comment>
<evidence type="ECO:0000256" key="14">
    <source>
        <dbReference type="ARBA" id="ARBA00022984"/>
    </source>
</evidence>
<dbReference type="InterPro" id="IPR036950">
    <property type="entry name" value="PBP_transglycosylase"/>
</dbReference>
<comment type="catalytic activity">
    <reaction evidence="21">
        <text>[GlcNAc-(1-&gt;4)-Mur2Ac(oyl-L-Ala-gamma-D-Glu-L-Lys-D-Ala-D-Ala)](n)-di-trans,octa-cis-undecaprenyl diphosphate + beta-D-GlcNAc-(1-&gt;4)-Mur2Ac(oyl-L-Ala-gamma-D-Glu-L-Lys-D-Ala-D-Ala)-di-trans,octa-cis-undecaprenyl diphosphate = [GlcNAc-(1-&gt;4)-Mur2Ac(oyl-L-Ala-gamma-D-Glu-L-Lys-D-Ala-D-Ala)](n+1)-di-trans,octa-cis-undecaprenyl diphosphate + di-trans,octa-cis-undecaprenyl diphosphate + H(+)</text>
        <dbReference type="Rhea" id="RHEA:23708"/>
        <dbReference type="Rhea" id="RHEA-COMP:9602"/>
        <dbReference type="Rhea" id="RHEA-COMP:9603"/>
        <dbReference type="ChEBI" id="CHEBI:15378"/>
        <dbReference type="ChEBI" id="CHEBI:58405"/>
        <dbReference type="ChEBI" id="CHEBI:60033"/>
        <dbReference type="ChEBI" id="CHEBI:78435"/>
        <dbReference type="EC" id="2.4.99.28"/>
    </reaction>
</comment>
<keyword evidence="8" id="KW-0121">Carboxypeptidase</keyword>
<proteinExistence type="inferred from homology"/>
<dbReference type="Pfam" id="PF00912">
    <property type="entry name" value="Transgly"/>
    <property type="match status" value="1"/>
</dbReference>
<evidence type="ECO:0000256" key="23">
    <source>
        <dbReference type="PIRNR" id="PIRNR002799"/>
    </source>
</evidence>
<dbReference type="InterPro" id="IPR050396">
    <property type="entry name" value="Glycosyltr_51/Transpeptidase"/>
</dbReference>
<dbReference type="InterPro" id="IPR012338">
    <property type="entry name" value="Beta-lactam/transpept-like"/>
</dbReference>
<keyword evidence="10 23" id="KW-0328">Glycosyltransferase</keyword>
<dbReference type="RefSeq" id="WP_245819238.1">
    <property type="nucleotide sequence ID" value="NZ_FQWD01000005.1"/>
</dbReference>
<dbReference type="GO" id="GO:0046677">
    <property type="term" value="P:response to antibiotic"/>
    <property type="evidence" value="ECO:0007669"/>
    <property type="project" value="UniProtKB-UniRule"/>
</dbReference>
<dbReference type="GO" id="GO:0071555">
    <property type="term" value="P:cell wall organization"/>
    <property type="evidence" value="ECO:0007669"/>
    <property type="project" value="UniProtKB-UniRule"/>
</dbReference>
<evidence type="ECO:0000259" key="28">
    <source>
        <dbReference type="Pfam" id="PF14814"/>
    </source>
</evidence>
<dbReference type="Pfam" id="PF00905">
    <property type="entry name" value="Transpeptidase"/>
    <property type="match status" value="1"/>
</dbReference>